<proteinExistence type="predicted"/>
<reference evidence="1 2" key="2">
    <citation type="journal article" date="2012" name="PLoS ONE">
        <title>An ancient pathway combining carbon dioxide fixation with the generation and utilization of a sodium ion gradient for ATP synthesis.</title>
        <authorList>
            <person name="Poehlein A."/>
            <person name="Schmidt S."/>
            <person name="Kaster A.K."/>
            <person name="Goenrich M."/>
            <person name="Vollmers J."/>
            <person name="Thurmer A."/>
            <person name="Bertsch J."/>
            <person name="Schuchmann K."/>
            <person name="Voigt B."/>
            <person name="Hecker M."/>
            <person name="Daniel R."/>
            <person name="Thauer R.K."/>
            <person name="Gottschalk G."/>
            <person name="Muller V."/>
        </authorList>
    </citation>
    <scope>NUCLEOTIDE SEQUENCE [LARGE SCALE GENOMIC DNA]</scope>
    <source>
        <strain evidence="2">ATCC 29683 / DSM 1030 / JCM 2381 / KCTC 1655 / WB1</strain>
    </source>
</reference>
<keyword evidence="2" id="KW-1185">Reference proteome</keyword>
<dbReference type="PIRSF" id="PIRSF021328">
    <property type="entry name" value="UCP021328"/>
    <property type="match status" value="1"/>
</dbReference>
<organism evidence="1 2">
    <name type="scientific">Acetobacterium woodii (strain ATCC 29683 / DSM 1030 / JCM 2381 / KCTC 1655 / WB1)</name>
    <dbReference type="NCBI Taxonomy" id="931626"/>
    <lineage>
        <taxon>Bacteria</taxon>
        <taxon>Bacillati</taxon>
        <taxon>Bacillota</taxon>
        <taxon>Clostridia</taxon>
        <taxon>Eubacteriales</taxon>
        <taxon>Eubacteriaceae</taxon>
        <taxon>Acetobacterium</taxon>
    </lineage>
</organism>
<reference evidence="2" key="1">
    <citation type="submission" date="2011-07" db="EMBL/GenBank/DDBJ databases">
        <title>Complete genome sequence of Acetobacterium woodii.</title>
        <authorList>
            <person name="Poehlein A."/>
            <person name="Schmidt S."/>
            <person name="Kaster A.-K."/>
            <person name="Goenrich M."/>
            <person name="Vollmers J."/>
            <person name="Thuermer A."/>
            <person name="Gottschalk G."/>
            <person name="Thauer R.K."/>
            <person name="Daniel R."/>
            <person name="Mueller V."/>
        </authorList>
    </citation>
    <scope>NUCLEOTIDE SEQUENCE [LARGE SCALE GENOMIC DNA]</scope>
    <source>
        <strain evidence="2">ATCC 29683 / DSM 1030 / JCM 2381 / KCTC 1655 / WB1</strain>
    </source>
</reference>
<evidence type="ECO:0008006" key="3">
    <source>
        <dbReference type="Google" id="ProtNLM"/>
    </source>
</evidence>
<dbReference type="Proteomes" id="UP000007177">
    <property type="component" value="Chromosome"/>
</dbReference>
<accession>H6LIC8</accession>
<dbReference type="InterPro" id="IPR016787">
    <property type="entry name" value="UCP021328"/>
</dbReference>
<dbReference type="KEGG" id="awo:Awo_c05030"/>
<dbReference type="AlphaFoldDB" id="H6LIC8"/>
<dbReference type="eggNOG" id="ENOG502ZBVG">
    <property type="taxonomic scope" value="Bacteria"/>
</dbReference>
<dbReference type="EMBL" id="CP002987">
    <property type="protein sequence ID" value="AFA47302.1"/>
    <property type="molecule type" value="Genomic_DNA"/>
</dbReference>
<dbReference type="RefSeq" id="WP_014354905.1">
    <property type="nucleotide sequence ID" value="NC_016894.1"/>
</dbReference>
<dbReference type="OrthoDB" id="4570726at2"/>
<gene>
    <name evidence="1" type="ordered locus">Awo_c05030</name>
</gene>
<name>H6LIC8_ACEWD</name>
<sequence>MDKVMVKLTVFFEDPFWVGVFERSDEGTLKVAKVTFGGEPKDSEIYQFLLKNYDHLQFSQAVVDEKTTAKRINPKRMQRDIHRQLDQKSIGTKAQQALKEEQEQKKLIRKAFNRQKTETEKMLLFKLKQEQKKQKHRGR</sequence>
<protein>
    <recommendedName>
        <fullName evidence="3">DUF2992 family protein</fullName>
    </recommendedName>
</protein>
<evidence type="ECO:0000313" key="1">
    <source>
        <dbReference type="EMBL" id="AFA47302.1"/>
    </source>
</evidence>
<dbReference type="STRING" id="931626.Awo_c05030"/>
<evidence type="ECO:0000313" key="2">
    <source>
        <dbReference type="Proteomes" id="UP000007177"/>
    </source>
</evidence>
<dbReference type="Pfam" id="PF11208">
    <property type="entry name" value="DUF2992"/>
    <property type="match status" value="1"/>
</dbReference>
<dbReference type="HOGENOM" id="CLU_123192_1_0_9"/>